<gene>
    <name evidence="3" type="ORF">SAMN02745753_01121</name>
</gene>
<keyword evidence="1" id="KW-0732">Signal</keyword>
<reference evidence="4" key="1">
    <citation type="submission" date="2016-11" db="EMBL/GenBank/DDBJ databases">
        <authorList>
            <person name="Varghese N."/>
            <person name="Submissions S."/>
        </authorList>
    </citation>
    <scope>NUCLEOTIDE SEQUENCE [LARGE SCALE GENOMIC DNA]</scope>
    <source>
        <strain evidence="4">DSM 16579</strain>
    </source>
</reference>
<evidence type="ECO:0000259" key="2">
    <source>
        <dbReference type="Pfam" id="PF03413"/>
    </source>
</evidence>
<feature type="chain" id="PRO_5012725335" evidence="1">
    <location>
        <begin position="37"/>
        <end position="202"/>
    </location>
</feature>
<evidence type="ECO:0000313" key="4">
    <source>
        <dbReference type="Proteomes" id="UP000184517"/>
    </source>
</evidence>
<dbReference type="EMBL" id="FQVF01000005">
    <property type="protein sequence ID" value="SHF00590.1"/>
    <property type="molecule type" value="Genomic_DNA"/>
</dbReference>
<accession>A0A1M4Y4J9</accession>
<dbReference type="OrthoDB" id="5866265at2"/>
<dbReference type="AlphaFoldDB" id="A0A1M4Y4J9"/>
<protein>
    <submittedName>
        <fullName evidence="3">Peptidase propeptide and YPEB domain-containing protein</fullName>
    </submittedName>
</protein>
<feature type="domain" description="PepSY" evidence="2">
    <location>
        <begin position="148"/>
        <end position="197"/>
    </location>
</feature>
<feature type="domain" description="PepSY" evidence="2">
    <location>
        <begin position="56"/>
        <end position="115"/>
    </location>
</feature>
<proteinExistence type="predicted"/>
<sequence length="202" mass="22559">MTLKAKLSIIFTTFFSISTLVALCSSALLMSSTVHAKDSDDYQEDQLMLQALKSSKVSLDSLLEKFQADFPSTVMEIELDDEDNILVYEIKGIDLKEGVRYKAKYALYSGEEIDRHSKSLRFMGFNKLDDNDQAALESLQQGVSIKNAIALSNPQEGSYIESIELEHKRGLTFYEIELLGPSGSTKILMDAKSGEVIPSLRR</sequence>
<dbReference type="STRING" id="1122206.SAMN02745753_01121"/>
<evidence type="ECO:0000256" key="1">
    <source>
        <dbReference type="SAM" id="SignalP"/>
    </source>
</evidence>
<dbReference type="RefSeq" id="WP_072838754.1">
    <property type="nucleotide sequence ID" value="NZ_FQVF01000005.1"/>
</dbReference>
<dbReference type="Proteomes" id="UP000184517">
    <property type="component" value="Unassembled WGS sequence"/>
</dbReference>
<keyword evidence="4" id="KW-1185">Reference proteome</keyword>
<dbReference type="InterPro" id="IPR025711">
    <property type="entry name" value="PepSY"/>
</dbReference>
<dbReference type="Pfam" id="PF03413">
    <property type="entry name" value="PepSY"/>
    <property type="match status" value="2"/>
</dbReference>
<dbReference type="Gene3D" id="3.10.450.40">
    <property type="match status" value="2"/>
</dbReference>
<organism evidence="3 4">
    <name type="scientific">Marinomonas polaris DSM 16579</name>
    <dbReference type="NCBI Taxonomy" id="1122206"/>
    <lineage>
        <taxon>Bacteria</taxon>
        <taxon>Pseudomonadati</taxon>
        <taxon>Pseudomonadota</taxon>
        <taxon>Gammaproteobacteria</taxon>
        <taxon>Oceanospirillales</taxon>
        <taxon>Oceanospirillaceae</taxon>
        <taxon>Marinomonas</taxon>
    </lineage>
</organism>
<name>A0A1M4Y4J9_9GAMM</name>
<evidence type="ECO:0000313" key="3">
    <source>
        <dbReference type="EMBL" id="SHF00590.1"/>
    </source>
</evidence>
<feature type="signal peptide" evidence="1">
    <location>
        <begin position="1"/>
        <end position="36"/>
    </location>
</feature>